<evidence type="ECO:0000256" key="1">
    <source>
        <dbReference type="ARBA" id="ARBA00009902"/>
    </source>
</evidence>
<dbReference type="PANTHER" id="PTHR43101">
    <property type="entry name" value="BETA-FRUCTOSIDASE"/>
    <property type="match status" value="1"/>
</dbReference>
<evidence type="ECO:0000256" key="4">
    <source>
        <dbReference type="ARBA" id="ARBA00023295"/>
    </source>
</evidence>
<dbReference type="InterPro" id="IPR023296">
    <property type="entry name" value="Glyco_hydro_beta-prop_sf"/>
</dbReference>
<comment type="caution">
    <text evidence="6">The sequence shown here is derived from an EMBL/GenBank/DDBJ whole genome shotgun (WGS) entry which is preliminary data.</text>
</comment>
<dbReference type="Gene3D" id="2.60.120.560">
    <property type="entry name" value="Exo-inulinase, domain 1"/>
    <property type="match status" value="1"/>
</dbReference>
<keyword evidence="3 6" id="KW-0378">Hydrolase</keyword>
<dbReference type="SUPFAM" id="SSF49899">
    <property type="entry name" value="Concanavalin A-like lectins/glucanases"/>
    <property type="match status" value="1"/>
</dbReference>
<dbReference type="CDD" id="cd08996">
    <property type="entry name" value="GH32_FFase"/>
    <property type="match status" value="1"/>
</dbReference>
<evidence type="ECO:0000256" key="2">
    <source>
        <dbReference type="ARBA" id="ARBA00012758"/>
    </source>
</evidence>
<dbReference type="PANTHER" id="PTHR43101:SF1">
    <property type="entry name" value="BETA-FRUCTOSIDASE"/>
    <property type="match status" value="1"/>
</dbReference>
<dbReference type="RefSeq" id="WP_057824195.1">
    <property type="nucleotide sequence ID" value="NZ_AZFX01000038.1"/>
</dbReference>
<accession>A0A0R1W3E3</accession>
<dbReference type="EC" id="3.2.1.26" evidence="2"/>
<dbReference type="InterPro" id="IPR013320">
    <property type="entry name" value="ConA-like_dom_sf"/>
</dbReference>
<name>A0A0R1W3E3_9LACO</name>
<dbReference type="STRING" id="1423735.FC15_GL001379"/>
<dbReference type="GO" id="GO:0004564">
    <property type="term" value="F:beta-fructofuranosidase activity"/>
    <property type="evidence" value="ECO:0007669"/>
    <property type="project" value="UniProtKB-EC"/>
</dbReference>
<dbReference type="GO" id="GO:0005975">
    <property type="term" value="P:carbohydrate metabolic process"/>
    <property type="evidence" value="ECO:0007669"/>
    <property type="project" value="InterPro"/>
</dbReference>
<dbReference type="AlphaFoldDB" id="A0A0R1W3E3"/>
<dbReference type="SMART" id="SM00640">
    <property type="entry name" value="Glyco_32"/>
    <property type="match status" value="1"/>
</dbReference>
<sequence>MTFTTTAANRYIHDNLSKTKQQYRPQAHFAAPLGWINDPNGLIYFKGKYHLFYQYNPYSAVWDTMHWGHATSTNLVDWENQPVALAPDRPYDRNGVFSGSAIVHDGMLYLMYTGHIINNDGTIIENQNIAFSEDGIHFEKYIDNPVIDTIDLPVGASAKDFRDPKIIKHDNKYYVVIASSMKNIAGQILMYESEDLIHWTYKSVVLTGIPELGQIAECPDLFSLGNRDGLVFSAIGVKNDVHNVFIALGKFDWESGQFEVEEIQPLDISNDFYAPQSFEYKGHRIMIPWLRSAEDTDFLANHKQFWNGQMGSPRILQLDEHNHLIQIPYVPAGAIQHTVIDNTPVQVDTATSFVLTEGFRTGQSLSFTSESGAILVAQTDDQLHLVIDHNGQKRQFVFTSEPQEMVHIILDRSSFEIFVNSKCVASVIYFFEEPIHSVHSTNGTVQVINRVFS</sequence>
<dbReference type="InterPro" id="IPR001362">
    <property type="entry name" value="Glyco_hydro_32"/>
</dbReference>
<evidence type="ECO:0000313" key="6">
    <source>
        <dbReference type="EMBL" id="KRM10404.1"/>
    </source>
</evidence>
<keyword evidence="4" id="KW-0326">Glycosidase</keyword>
<dbReference type="InterPro" id="IPR051214">
    <property type="entry name" value="GH32_Enzymes"/>
</dbReference>
<keyword evidence="7" id="KW-1185">Reference proteome</keyword>
<evidence type="ECO:0000256" key="3">
    <source>
        <dbReference type="ARBA" id="ARBA00022801"/>
    </source>
</evidence>
<evidence type="ECO:0000313" key="7">
    <source>
        <dbReference type="Proteomes" id="UP000051315"/>
    </source>
</evidence>
<dbReference type="Gene3D" id="2.115.10.20">
    <property type="entry name" value="Glycosyl hydrolase domain, family 43"/>
    <property type="match status" value="1"/>
</dbReference>
<proteinExistence type="inferred from homology"/>
<dbReference type="Pfam" id="PF00251">
    <property type="entry name" value="Glyco_hydro_32N"/>
    <property type="match status" value="1"/>
</dbReference>
<reference evidence="6 7" key="1">
    <citation type="journal article" date="2015" name="Genome Announc.">
        <title>Expanding the biotechnology potential of lactobacilli through comparative genomics of 213 strains and associated genera.</title>
        <authorList>
            <person name="Sun Z."/>
            <person name="Harris H.M."/>
            <person name="McCann A."/>
            <person name="Guo C."/>
            <person name="Argimon S."/>
            <person name="Zhang W."/>
            <person name="Yang X."/>
            <person name="Jeffery I.B."/>
            <person name="Cooney J.C."/>
            <person name="Kagawa T.F."/>
            <person name="Liu W."/>
            <person name="Song Y."/>
            <person name="Salvetti E."/>
            <person name="Wrobel A."/>
            <person name="Rasinkangas P."/>
            <person name="Parkhill J."/>
            <person name="Rea M.C."/>
            <person name="O'Sullivan O."/>
            <person name="Ritari J."/>
            <person name="Douillard F.P."/>
            <person name="Paul Ross R."/>
            <person name="Yang R."/>
            <person name="Briner A.E."/>
            <person name="Felis G.E."/>
            <person name="de Vos W.M."/>
            <person name="Barrangou R."/>
            <person name="Klaenhammer T.R."/>
            <person name="Caufield P.W."/>
            <person name="Cui Y."/>
            <person name="Zhang H."/>
            <person name="O'Toole P.W."/>
        </authorList>
    </citation>
    <scope>NUCLEOTIDE SEQUENCE [LARGE SCALE GENOMIC DNA]</scope>
    <source>
        <strain evidence="6 7">DSM 17758</strain>
    </source>
</reference>
<dbReference type="OrthoDB" id="9759709at2"/>
<evidence type="ECO:0000259" key="5">
    <source>
        <dbReference type="Pfam" id="PF00251"/>
    </source>
</evidence>
<dbReference type="EMBL" id="AZFX01000038">
    <property type="protein sequence ID" value="KRM10404.1"/>
    <property type="molecule type" value="Genomic_DNA"/>
</dbReference>
<dbReference type="InterPro" id="IPR013148">
    <property type="entry name" value="Glyco_hydro_32_N"/>
</dbReference>
<organism evidence="6 7">
    <name type="scientific">Lapidilactobacillus concavus DSM 17758</name>
    <dbReference type="NCBI Taxonomy" id="1423735"/>
    <lineage>
        <taxon>Bacteria</taxon>
        <taxon>Bacillati</taxon>
        <taxon>Bacillota</taxon>
        <taxon>Bacilli</taxon>
        <taxon>Lactobacillales</taxon>
        <taxon>Lactobacillaceae</taxon>
        <taxon>Lapidilactobacillus</taxon>
    </lineage>
</organism>
<comment type="similarity">
    <text evidence="1">Belongs to the glycosyl hydrolase 32 family.</text>
</comment>
<dbReference type="SUPFAM" id="SSF75005">
    <property type="entry name" value="Arabinanase/levansucrase/invertase"/>
    <property type="match status" value="1"/>
</dbReference>
<feature type="domain" description="Glycosyl hydrolase family 32 N-terminal" evidence="5">
    <location>
        <begin position="28"/>
        <end position="328"/>
    </location>
</feature>
<dbReference type="Proteomes" id="UP000051315">
    <property type="component" value="Unassembled WGS sequence"/>
</dbReference>
<dbReference type="PATRIC" id="fig|1423735.3.peg.1427"/>
<gene>
    <name evidence="6" type="ORF">FC15_GL001379</name>
</gene>
<protein>
    <recommendedName>
        <fullName evidence="2">beta-fructofuranosidase</fullName>
        <ecNumber evidence="2">3.2.1.26</ecNumber>
    </recommendedName>
</protein>